<organism evidence="1 2">
    <name type="scientific">Stentor coeruleus</name>
    <dbReference type="NCBI Taxonomy" id="5963"/>
    <lineage>
        <taxon>Eukaryota</taxon>
        <taxon>Sar</taxon>
        <taxon>Alveolata</taxon>
        <taxon>Ciliophora</taxon>
        <taxon>Postciliodesmatophora</taxon>
        <taxon>Heterotrichea</taxon>
        <taxon>Heterotrichida</taxon>
        <taxon>Stentoridae</taxon>
        <taxon>Stentor</taxon>
    </lineage>
</organism>
<accession>A0A1R2B3W1</accession>
<keyword evidence="2" id="KW-1185">Reference proteome</keyword>
<evidence type="ECO:0000313" key="2">
    <source>
        <dbReference type="Proteomes" id="UP000187209"/>
    </source>
</evidence>
<name>A0A1R2B3W1_9CILI</name>
<evidence type="ECO:0000313" key="1">
    <source>
        <dbReference type="EMBL" id="OMJ71474.1"/>
    </source>
</evidence>
<sequence length="111" mass="12774">MASYDTYIEGNSKRIFSASPLQVLSLRKQYLRSMSPGKIPEVLKQVGQFSNIVPGFGLKRSALKPIVSLQQAKRKVSLSFNCEYMQTRERAKTRTKNRKIVIKERLRLNNL</sequence>
<dbReference type="EMBL" id="MPUH01000986">
    <property type="protein sequence ID" value="OMJ71474.1"/>
    <property type="molecule type" value="Genomic_DNA"/>
</dbReference>
<dbReference type="Proteomes" id="UP000187209">
    <property type="component" value="Unassembled WGS sequence"/>
</dbReference>
<comment type="caution">
    <text evidence="1">The sequence shown here is derived from an EMBL/GenBank/DDBJ whole genome shotgun (WGS) entry which is preliminary data.</text>
</comment>
<gene>
    <name evidence="1" type="ORF">SteCoe_30302</name>
</gene>
<reference evidence="1 2" key="1">
    <citation type="submission" date="2016-11" db="EMBL/GenBank/DDBJ databases">
        <title>The macronuclear genome of Stentor coeruleus: a giant cell with tiny introns.</title>
        <authorList>
            <person name="Slabodnick M."/>
            <person name="Ruby J.G."/>
            <person name="Reiff S.B."/>
            <person name="Swart E.C."/>
            <person name="Gosai S."/>
            <person name="Prabakaran S."/>
            <person name="Witkowska E."/>
            <person name="Larue G.E."/>
            <person name="Fisher S."/>
            <person name="Freeman R.M."/>
            <person name="Gunawardena J."/>
            <person name="Chu W."/>
            <person name="Stover N.A."/>
            <person name="Gregory B.D."/>
            <person name="Nowacki M."/>
            <person name="Derisi J."/>
            <person name="Roy S.W."/>
            <person name="Marshall W.F."/>
            <person name="Sood P."/>
        </authorList>
    </citation>
    <scope>NUCLEOTIDE SEQUENCE [LARGE SCALE GENOMIC DNA]</scope>
    <source>
        <strain evidence="1">WM001</strain>
    </source>
</reference>
<protein>
    <submittedName>
        <fullName evidence="1">Uncharacterized protein</fullName>
    </submittedName>
</protein>
<dbReference type="AlphaFoldDB" id="A0A1R2B3W1"/>
<proteinExistence type="predicted"/>